<evidence type="ECO:0000256" key="5">
    <source>
        <dbReference type="ARBA" id="ARBA00022970"/>
    </source>
</evidence>
<evidence type="ECO:0000256" key="7">
    <source>
        <dbReference type="ARBA" id="ARBA00023136"/>
    </source>
</evidence>
<feature type="compositionally biased region" description="Low complexity" evidence="8">
    <location>
        <begin position="477"/>
        <end position="499"/>
    </location>
</feature>
<feature type="transmembrane region" description="Helical" evidence="9">
    <location>
        <begin position="174"/>
        <end position="196"/>
    </location>
</feature>
<feature type="transmembrane region" description="Helical" evidence="9">
    <location>
        <begin position="893"/>
        <end position="914"/>
    </location>
</feature>
<feature type="transmembrane region" description="Helical" evidence="9">
    <location>
        <begin position="715"/>
        <end position="740"/>
    </location>
</feature>
<dbReference type="EMBL" id="JAHBMH010000003">
    <property type="protein sequence ID" value="KAK1940374.1"/>
    <property type="molecule type" value="Genomic_DNA"/>
</dbReference>
<protein>
    <submittedName>
        <fullName evidence="10">Uncharacterized protein</fullName>
    </submittedName>
</protein>
<feature type="transmembrane region" description="Helical" evidence="9">
    <location>
        <begin position="588"/>
        <end position="610"/>
    </location>
</feature>
<organism evidence="10 11">
    <name type="scientific">Babesia divergens</name>
    <dbReference type="NCBI Taxonomy" id="32595"/>
    <lineage>
        <taxon>Eukaryota</taxon>
        <taxon>Sar</taxon>
        <taxon>Alveolata</taxon>
        <taxon>Apicomplexa</taxon>
        <taxon>Aconoidasida</taxon>
        <taxon>Piroplasmida</taxon>
        <taxon>Babesiidae</taxon>
        <taxon>Babesia</taxon>
    </lineage>
</organism>
<dbReference type="InterPro" id="IPR036259">
    <property type="entry name" value="MFS_trans_sf"/>
</dbReference>
<evidence type="ECO:0000256" key="1">
    <source>
        <dbReference type="ARBA" id="ARBA00004141"/>
    </source>
</evidence>
<evidence type="ECO:0000256" key="6">
    <source>
        <dbReference type="ARBA" id="ARBA00022989"/>
    </source>
</evidence>
<feature type="transmembrane region" description="Helical" evidence="9">
    <location>
        <begin position="378"/>
        <end position="399"/>
    </location>
</feature>
<feature type="transmembrane region" description="Helical" evidence="9">
    <location>
        <begin position="439"/>
        <end position="460"/>
    </location>
</feature>
<feature type="transmembrane region" description="Helical" evidence="9">
    <location>
        <begin position="677"/>
        <end position="703"/>
    </location>
</feature>
<evidence type="ECO:0000313" key="11">
    <source>
        <dbReference type="Proteomes" id="UP001195914"/>
    </source>
</evidence>
<dbReference type="InterPro" id="IPR011701">
    <property type="entry name" value="MFS"/>
</dbReference>
<sequence length="1030" mass="115590">MAENNSQTSGEVAKNGDQAAGPITQTCGCSYSILGNIFNPTRKKRKSRIRKQALPYGISKYVVIFMGCISISLTSSLYYNWTIFEEMFMKEGTLADLCTERERMIAKPGTFVCDAQRRQISNLYTTIMYTDSFIGFVGGYIGDYFGAFYGLAIGQVCGVVAFIMFYFFSKSFVMLYVTFFVWAISCSFALAPTWHYSRMFSFGNNMAVSVITSADNLSMYTPTLFQRIIKRYKIGFGGTCLTYIFWACFTSLAITMFFIPKRFIVEDVEEDAEEQDLASMFNESLGKALADPRFWLSVACYVLQCSVRLFYRRSFTLLFFDNEEVIEFLEEASDLSFVGSFVLGYLNECWGVVTMMCVSTFMYMFALVAVYFRNFTCAYTSALLFAIAQAGDIQQLITFIDEKFPEHESSLMGIANIVNSVAGVSLQIIFNYIFDHLGARLTVFLMILILFGVLVICLFIEAEIWGTDSEKGKSQTEESQAISSPSSDSSSSSSSESESQLAAQNSCTDEADQPADEEEYDYNPSGPNLLLSNIFSAFFNLPYYACLCMSVGIHNIGEYDATTQPREIEDRVVRKLERDQFAFSCDRIVELCGTVFSTSLILLLGCLFEISQRSTLMRDGNAFLLLMCCLTGASAAAILLPFTQMFQVFPPLVAMALTSLPPIALLIFSYVKINETAMFPIMCGIVAAYGVVLFLAGNALLYLNSLMGARFGTLIHGLLGWSNLGMGYLYALILMFAAQIVYKGDSIIGCYMIIMPMQSGLCLFATFVLYLHLSHERQYFYCKKSNTTSDKPETTGKQCVTPVKPTCSSTTSGSQPLATPAPEKKWNTDLRLMFRSYYSTTFNDGLNTDYGLFYSNYQTKGIIRLSVAMTFLAISAAITIADVAFVFLMPRSFVVSCITVVIYFCVRMLFMFLYTDVNDTINQNSIVPVWLLWLLYSVACIFLLVMNTLQLLSIVGTIEEKSLTLFCVCFGFRLLLNALLQHHLLSYLERFNDKGSSEDKHCHAHNIVLYMNLGYCVGLLLFTLLCYLHM</sequence>
<feature type="transmembrane region" description="Helical" evidence="9">
    <location>
        <begin position="1007"/>
        <end position="1028"/>
    </location>
</feature>
<feature type="transmembrane region" description="Helical" evidence="9">
    <location>
        <begin position="53"/>
        <end position="79"/>
    </location>
</feature>
<name>A0AAD9LMH3_BABDI</name>
<feature type="transmembrane region" description="Helical" evidence="9">
    <location>
        <begin position="862"/>
        <end position="887"/>
    </location>
</feature>
<evidence type="ECO:0000256" key="8">
    <source>
        <dbReference type="SAM" id="MobiDB-lite"/>
    </source>
</evidence>
<feature type="region of interest" description="Disordered" evidence="8">
    <location>
        <begin position="470"/>
        <end position="522"/>
    </location>
</feature>
<evidence type="ECO:0000256" key="9">
    <source>
        <dbReference type="SAM" id="Phobius"/>
    </source>
</evidence>
<comment type="similarity">
    <text evidence="2">Belongs to the SLC43A transporter (TC 2.A.1.44) family.</text>
</comment>
<dbReference type="InterPro" id="IPR052599">
    <property type="entry name" value="SLC43A_AATransporter"/>
</dbReference>
<dbReference type="GO" id="GO:0022857">
    <property type="term" value="F:transmembrane transporter activity"/>
    <property type="evidence" value="ECO:0007669"/>
    <property type="project" value="InterPro"/>
</dbReference>
<dbReference type="SUPFAM" id="SSF103473">
    <property type="entry name" value="MFS general substrate transporter"/>
    <property type="match status" value="1"/>
</dbReference>
<feature type="transmembrane region" description="Helical" evidence="9">
    <location>
        <begin position="148"/>
        <end position="168"/>
    </location>
</feature>
<keyword evidence="7 9" id="KW-0472">Membrane</keyword>
<reference evidence="10" key="2">
    <citation type="submission" date="2021-05" db="EMBL/GenBank/DDBJ databases">
        <authorList>
            <person name="Pain A."/>
        </authorList>
    </citation>
    <scope>NUCLEOTIDE SEQUENCE</scope>
    <source>
        <strain evidence="10">1802A</strain>
    </source>
</reference>
<evidence type="ECO:0000256" key="3">
    <source>
        <dbReference type="ARBA" id="ARBA00022448"/>
    </source>
</evidence>
<evidence type="ECO:0000256" key="2">
    <source>
        <dbReference type="ARBA" id="ARBA00006595"/>
    </source>
</evidence>
<keyword evidence="4 9" id="KW-0812">Transmembrane</keyword>
<keyword evidence="6 9" id="KW-1133">Transmembrane helix</keyword>
<dbReference type="PANTHER" id="PTHR20772">
    <property type="entry name" value="PROTEIN FMP42"/>
    <property type="match status" value="1"/>
</dbReference>
<feature type="transmembrane region" description="Helical" evidence="9">
    <location>
        <begin position="349"/>
        <end position="372"/>
    </location>
</feature>
<reference evidence="10" key="1">
    <citation type="journal article" date="2014" name="Nucleic Acids Res.">
        <title>The evolutionary dynamics of variant antigen genes in Babesia reveal a history of genomic innovation underlying host-parasite interaction.</title>
        <authorList>
            <person name="Jackson A.P."/>
            <person name="Otto T.D."/>
            <person name="Darby A."/>
            <person name="Ramaprasad A."/>
            <person name="Xia D."/>
            <person name="Echaide I.E."/>
            <person name="Farber M."/>
            <person name="Gahlot S."/>
            <person name="Gamble J."/>
            <person name="Gupta D."/>
            <person name="Gupta Y."/>
            <person name="Jackson L."/>
            <person name="Malandrin L."/>
            <person name="Malas T.B."/>
            <person name="Moussa E."/>
            <person name="Nair M."/>
            <person name="Reid A.J."/>
            <person name="Sanders M."/>
            <person name="Sharma J."/>
            <person name="Tracey A."/>
            <person name="Quail M.A."/>
            <person name="Weir W."/>
            <person name="Wastling J.M."/>
            <person name="Hall N."/>
            <person name="Willadsen P."/>
            <person name="Lingelbach K."/>
            <person name="Shiels B."/>
            <person name="Tait A."/>
            <person name="Berriman M."/>
            <person name="Allred D.R."/>
            <person name="Pain A."/>
        </authorList>
    </citation>
    <scope>NUCLEOTIDE SEQUENCE</scope>
    <source>
        <strain evidence="10">1802A</strain>
    </source>
</reference>
<keyword evidence="11" id="KW-1185">Reference proteome</keyword>
<accession>A0AAD9LMH3</accession>
<feature type="transmembrane region" description="Helical" evidence="9">
    <location>
        <begin position="652"/>
        <end position="671"/>
    </location>
</feature>
<keyword evidence="3" id="KW-0813">Transport</keyword>
<dbReference type="GO" id="GO:0006865">
    <property type="term" value="P:amino acid transport"/>
    <property type="evidence" value="ECO:0007669"/>
    <property type="project" value="UniProtKB-KW"/>
</dbReference>
<gene>
    <name evidence="10" type="ORF">X943_003574</name>
</gene>
<evidence type="ECO:0000256" key="4">
    <source>
        <dbReference type="ARBA" id="ARBA00022692"/>
    </source>
</evidence>
<proteinExistence type="inferred from homology"/>
<dbReference type="GO" id="GO:0016020">
    <property type="term" value="C:membrane"/>
    <property type="evidence" value="ECO:0007669"/>
    <property type="project" value="UniProtKB-SubCell"/>
</dbReference>
<comment type="subcellular location">
    <subcellularLocation>
        <location evidence="1">Membrane</location>
        <topology evidence="1">Multi-pass membrane protein</topology>
    </subcellularLocation>
</comment>
<dbReference type="Proteomes" id="UP001195914">
    <property type="component" value="Unassembled WGS sequence"/>
</dbReference>
<dbReference type="Gene3D" id="1.20.1250.20">
    <property type="entry name" value="MFS general substrate transporter like domains"/>
    <property type="match status" value="1"/>
</dbReference>
<feature type="transmembrane region" description="Helical" evidence="9">
    <location>
        <begin position="123"/>
        <end position="141"/>
    </location>
</feature>
<dbReference type="AlphaFoldDB" id="A0AAD9LMH3"/>
<dbReference type="Pfam" id="PF07690">
    <property type="entry name" value="MFS_1"/>
    <property type="match status" value="1"/>
</dbReference>
<keyword evidence="5" id="KW-0029">Amino-acid transport</keyword>
<feature type="transmembrane region" description="Helical" evidence="9">
    <location>
        <begin position="963"/>
        <end position="986"/>
    </location>
</feature>
<comment type="caution">
    <text evidence="10">The sequence shown here is derived from an EMBL/GenBank/DDBJ whole genome shotgun (WGS) entry which is preliminary data.</text>
</comment>
<feature type="compositionally biased region" description="Acidic residues" evidence="8">
    <location>
        <begin position="509"/>
        <end position="521"/>
    </location>
</feature>
<feature type="transmembrane region" description="Helical" evidence="9">
    <location>
        <begin position="411"/>
        <end position="433"/>
    </location>
</feature>
<feature type="transmembrane region" description="Helical" evidence="9">
    <location>
        <begin position="622"/>
        <end position="640"/>
    </location>
</feature>
<feature type="transmembrane region" description="Helical" evidence="9">
    <location>
        <begin position="234"/>
        <end position="259"/>
    </location>
</feature>
<dbReference type="PANTHER" id="PTHR20772:SF2">
    <property type="entry name" value="PROTEIN FMP42"/>
    <property type="match status" value="1"/>
</dbReference>
<feature type="transmembrane region" description="Helical" evidence="9">
    <location>
        <begin position="746"/>
        <end position="771"/>
    </location>
</feature>
<evidence type="ECO:0000313" key="10">
    <source>
        <dbReference type="EMBL" id="KAK1940374.1"/>
    </source>
</evidence>
<dbReference type="CDD" id="cd06174">
    <property type="entry name" value="MFS"/>
    <property type="match status" value="1"/>
</dbReference>
<feature type="transmembrane region" description="Helical" evidence="9">
    <location>
        <begin position="926"/>
        <end position="951"/>
    </location>
</feature>